<dbReference type="RefSeq" id="WP_053907767.1">
    <property type="nucleotide sequence ID" value="NZ_CAWMUS010000011.1"/>
</dbReference>
<keyword evidence="6 9" id="KW-0456">Lyase</keyword>
<dbReference type="InterPro" id="IPR033644">
    <property type="entry name" value="Ferrochelatase_C"/>
</dbReference>
<dbReference type="Pfam" id="PF00762">
    <property type="entry name" value="Ferrochelatase"/>
    <property type="match status" value="1"/>
</dbReference>
<keyword evidence="7 9" id="KW-0627">Porphyrin biosynthesis</keyword>
<dbReference type="GO" id="GO:0005737">
    <property type="term" value="C:cytoplasm"/>
    <property type="evidence" value="ECO:0007669"/>
    <property type="project" value="UniProtKB-SubCell"/>
</dbReference>
<evidence type="ECO:0000256" key="10">
    <source>
        <dbReference type="RuleBase" id="RU000607"/>
    </source>
</evidence>
<feature type="binding site" evidence="9">
    <location>
        <position position="198"/>
    </location>
    <ligand>
        <name>Fe(2+)</name>
        <dbReference type="ChEBI" id="CHEBI:29033"/>
    </ligand>
</feature>
<dbReference type="SUPFAM" id="SSF53800">
    <property type="entry name" value="Chelatase"/>
    <property type="match status" value="1"/>
</dbReference>
<organism evidence="11 12">
    <name type="scientific">Moellerella wisconsensis ATCC 35017</name>
    <dbReference type="NCBI Taxonomy" id="1354267"/>
    <lineage>
        <taxon>Bacteria</taxon>
        <taxon>Pseudomonadati</taxon>
        <taxon>Pseudomonadota</taxon>
        <taxon>Gammaproteobacteria</taxon>
        <taxon>Enterobacterales</taxon>
        <taxon>Morganellaceae</taxon>
        <taxon>Moellerella</taxon>
    </lineage>
</organism>
<evidence type="ECO:0000313" key="11">
    <source>
        <dbReference type="EMBL" id="KPD03344.1"/>
    </source>
</evidence>
<dbReference type="Proteomes" id="UP000053226">
    <property type="component" value="Unassembled WGS sequence"/>
</dbReference>
<protein>
    <recommendedName>
        <fullName evidence="9 10">Ferrochelatase</fullName>
        <ecNumber evidence="9 10">4.98.1.1</ecNumber>
    </recommendedName>
    <alternativeName>
        <fullName evidence="9">Heme synthase</fullName>
    </alternativeName>
    <alternativeName>
        <fullName evidence="9">Protoheme ferro-lyase</fullName>
    </alternativeName>
</protein>
<evidence type="ECO:0000313" key="12">
    <source>
        <dbReference type="Proteomes" id="UP000053226"/>
    </source>
</evidence>
<evidence type="ECO:0000256" key="3">
    <source>
        <dbReference type="ARBA" id="ARBA00022723"/>
    </source>
</evidence>
<comment type="subcellular location">
    <subcellularLocation>
        <location evidence="9 10">Cytoplasm</location>
    </subcellularLocation>
</comment>
<evidence type="ECO:0000256" key="7">
    <source>
        <dbReference type="ARBA" id="ARBA00023244"/>
    </source>
</evidence>
<dbReference type="OrthoDB" id="9809741at2"/>
<dbReference type="PROSITE" id="PS00534">
    <property type="entry name" value="FERROCHELATASE"/>
    <property type="match status" value="1"/>
</dbReference>
<dbReference type="InterPro" id="IPR001015">
    <property type="entry name" value="Ferrochelatase"/>
</dbReference>
<dbReference type="HAMAP" id="MF_00323">
    <property type="entry name" value="Ferrochelatase"/>
    <property type="match status" value="1"/>
</dbReference>
<evidence type="ECO:0000256" key="6">
    <source>
        <dbReference type="ARBA" id="ARBA00023239"/>
    </source>
</evidence>
<evidence type="ECO:0000256" key="8">
    <source>
        <dbReference type="ARBA" id="ARBA00024536"/>
    </source>
</evidence>
<dbReference type="InterPro" id="IPR033659">
    <property type="entry name" value="Ferrochelatase_N"/>
</dbReference>
<evidence type="ECO:0000256" key="9">
    <source>
        <dbReference type="HAMAP-Rule" id="MF_00323"/>
    </source>
</evidence>
<dbReference type="FunFam" id="3.40.50.1400:FF:000002">
    <property type="entry name" value="Ferrochelatase"/>
    <property type="match status" value="1"/>
</dbReference>
<sequence>MALNTSVKKYGILLVNLGTPDAPTTAAVKRYLAEFLTDPRVIDVSPLIWKPILYGAILPFRSPKVAKLYQSVWMEGGSPLLVYSQRQQQKLAALLPETPVELGMSYGSPSIASAVNNLLAKQVTDFIILPLYPQYSCSTTAAVYEGISHAFSTHRTIPSVNFIRSYAEHPDYIQSLVNSIEASFAKYGEPDRLLLSFHGIPQRYADTGDIYPQQCEATTQRLKEALNFPTEKIIMTYQSRFGREPWLMPYTDKTMEKLPAEGVKHVQVICPGFAADCLETLEEISEQNKEFFLENGGEQFHYIPALNDNDDHIKLFAALAAPFINNHHSANGD</sequence>
<dbReference type="NCBIfam" id="TIGR00109">
    <property type="entry name" value="hemH"/>
    <property type="match status" value="1"/>
</dbReference>
<dbReference type="PANTHER" id="PTHR11108">
    <property type="entry name" value="FERROCHELATASE"/>
    <property type="match status" value="1"/>
</dbReference>
<comment type="similarity">
    <text evidence="1 9 10">Belongs to the ferrochelatase family.</text>
</comment>
<dbReference type="GO" id="GO:0004325">
    <property type="term" value="F:ferrochelatase activity"/>
    <property type="evidence" value="ECO:0007669"/>
    <property type="project" value="UniProtKB-UniRule"/>
</dbReference>
<accession>A0A0N0ZBJ9</accession>
<dbReference type="EC" id="4.98.1.1" evidence="9 10"/>
<comment type="catalytic activity">
    <reaction evidence="8">
        <text>Fe-coproporphyrin III + 2 H(+) = coproporphyrin III + Fe(2+)</text>
        <dbReference type="Rhea" id="RHEA:49572"/>
        <dbReference type="ChEBI" id="CHEBI:15378"/>
        <dbReference type="ChEBI" id="CHEBI:29033"/>
        <dbReference type="ChEBI" id="CHEBI:68438"/>
        <dbReference type="ChEBI" id="CHEBI:131725"/>
        <dbReference type="EC" id="4.99.1.9"/>
    </reaction>
    <physiologicalReaction direction="right-to-left" evidence="8">
        <dbReference type="Rhea" id="RHEA:49574"/>
    </physiologicalReaction>
</comment>
<dbReference type="Gene3D" id="3.40.50.1400">
    <property type="match status" value="2"/>
</dbReference>
<dbReference type="CDD" id="cd03411">
    <property type="entry name" value="Ferrochelatase_N"/>
    <property type="match status" value="1"/>
</dbReference>
<keyword evidence="4 9" id="KW-0408">Iron</keyword>
<dbReference type="UniPathway" id="UPA00252">
    <property type="reaction ID" value="UER00325"/>
</dbReference>
<dbReference type="GO" id="GO:0046872">
    <property type="term" value="F:metal ion binding"/>
    <property type="evidence" value="ECO:0007669"/>
    <property type="project" value="UniProtKB-KW"/>
</dbReference>
<dbReference type="GO" id="GO:0006783">
    <property type="term" value="P:heme biosynthetic process"/>
    <property type="evidence" value="ECO:0007669"/>
    <property type="project" value="UniProtKB-UniRule"/>
</dbReference>
<evidence type="ECO:0000256" key="5">
    <source>
        <dbReference type="ARBA" id="ARBA00023133"/>
    </source>
</evidence>
<keyword evidence="3 9" id="KW-0479">Metal-binding</keyword>
<proteinExistence type="inferred from homology"/>
<comment type="catalytic activity">
    <reaction evidence="9 10">
        <text>heme b + 2 H(+) = protoporphyrin IX + Fe(2+)</text>
        <dbReference type="Rhea" id="RHEA:22584"/>
        <dbReference type="ChEBI" id="CHEBI:15378"/>
        <dbReference type="ChEBI" id="CHEBI:29033"/>
        <dbReference type="ChEBI" id="CHEBI:57306"/>
        <dbReference type="ChEBI" id="CHEBI:60344"/>
        <dbReference type="EC" id="4.98.1.1"/>
    </reaction>
</comment>
<dbReference type="CDD" id="cd00419">
    <property type="entry name" value="Ferrochelatase_C"/>
    <property type="match status" value="1"/>
</dbReference>
<reference evidence="11 12" key="1">
    <citation type="submission" date="2015-07" db="EMBL/GenBank/DDBJ databases">
        <title>ATOL: Assembling a taxonomically balanced genome-scale reconstruction of the evolutionary history of the Enterobacteriaceae.</title>
        <authorList>
            <person name="Plunkett G.III."/>
            <person name="Neeno-Eckwall E.C."/>
            <person name="Glasner J.D."/>
            <person name="Perna N.T."/>
        </authorList>
    </citation>
    <scope>NUCLEOTIDE SEQUENCE [LARGE SCALE GENOMIC DNA]</scope>
    <source>
        <strain evidence="11 12">ATCC 35017</strain>
    </source>
</reference>
<comment type="pathway">
    <text evidence="9 10">Porphyrin-containing compound metabolism; protoheme biosynthesis; protoheme from protoporphyrin-IX: step 1/1.</text>
</comment>
<comment type="caution">
    <text evidence="11">The sequence shown here is derived from an EMBL/GenBank/DDBJ whole genome shotgun (WGS) entry which is preliminary data.</text>
</comment>
<keyword evidence="5 9" id="KW-0350">Heme biosynthesis</keyword>
<dbReference type="AlphaFoldDB" id="A0A0N0ZBJ9"/>
<evidence type="ECO:0000256" key="2">
    <source>
        <dbReference type="ARBA" id="ARBA00022490"/>
    </source>
</evidence>
<keyword evidence="2 9" id="KW-0963">Cytoplasm</keyword>
<gene>
    <name evidence="9" type="primary">hemH</name>
    <name evidence="11" type="ORF">M992_1221</name>
</gene>
<feature type="binding site" evidence="9">
    <location>
        <position position="279"/>
    </location>
    <ligand>
        <name>Fe(2+)</name>
        <dbReference type="ChEBI" id="CHEBI:29033"/>
    </ligand>
</feature>
<dbReference type="InterPro" id="IPR019772">
    <property type="entry name" value="Ferrochelatase_AS"/>
</dbReference>
<evidence type="ECO:0000256" key="4">
    <source>
        <dbReference type="ARBA" id="ARBA00023004"/>
    </source>
</evidence>
<comment type="function">
    <text evidence="9 10">Catalyzes the ferrous insertion into protoporphyrin IX.</text>
</comment>
<dbReference type="EMBL" id="LGAA01000011">
    <property type="protein sequence ID" value="KPD03344.1"/>
    <property type="molecule type" value="Genomic_DNA"/>
</dbReference>
<name>A0A0N0ZBJ9_9GAMM</name>
<dbReference type="PANTHER" id="PTHR11108:SF1">
    <property type="entry name" value="FERROCHELATASE, MITOCHONDRIAL"/>
    <property type="match status" value="1"/>
</dbReference>
<keyword evidence="12" id="KW-1185">Reference proteome</keyword>
<evidence type="ECO:0000256" key="1">
    <source>
        <dbReference type="ARBA" id="ARBA00007718"/>
    </source>
</evidence>